<sequence length="160" mass="18178">MSIVVRALGITVIVMMTVLAIRLLNEREQLKHDLKVVRDLARKSEEEVLGDLIIWKLKVGGSRRKIKHGEIGLGLMLLLSLIGFLMMRTHANENFFVIGVGISVIIFLSSMYVWRRITIETTPIYVKSPAANKFFGEFIDAVLKADFDDDDESKKDDQNK</sequence>
<protein>
    <submittedName>
        <fullName evidence="2">Uncharacterized protein</fullName>
    </submittedName>
</protein>
<dbReference type="RefSeq" id="WP_347954083.1">
    <property type="nucleotide sequence ID" value="NZ_JBCNVR010000002.1"/>
</dbReference>
<keyword evidence="1" id="KW-0472">Membrane</keyword>
<keyword evidence="3" id="KW-1185">Reference proteome</keyword>
<keyword evidence="1" id="KW-0812">Transmembrane</keyword>
<feature type="transmembrane region" description="Helical" evidence="1">
    <location>
        <begin position="95"/>
        <end position="114"/>
    </location>
</feature>
<accession>A0ABV0I9A5</accession>
<comment type="caution">
    <text evidence="2">The sequence shown here is derived from an EMBL/GenBank/DDBJ whole genome shotgun (WGS) entry which is preliminary data.</text>
</comment>
<keyword evidence="1" id="KW-1133">Transmembrane helix</keyword>
<feature type="transmembrane region" description="Helical" evidence="1">
    <location>
        <begin position="6"/>
        <end position="25"/>
    </location>
</feature>
<proteinExistence type="predicted"/>
<feature type="transmembrane region" description="Helical" evidence="1">
    <location>
        <begin position="71"/>
        <end position="89"/>
    </location>
</feature>
<evidence type="ECO:0000256" key="1">
    <source>
        <dbReference type="SAM" id="Phobius"/>
    </source>
</evidence>
<reference evidence="2 3" key="1">
    <citation type="submission" date="2024-04" db="EMBL/GenBank/DDBJ databases">
        <title>Limosilactobacillus allomucosae sp. nov., a novel species isolated from wild boar faecal samples as potential probiotics for domestic pigs.</title>
        <authorList>
            <person name="Chen B."/>
        </authorList>
    </citation>
    <scope>NUCLEOTIDE SEQUENCE [LARGE SCALE GENOMIC DNA]</scope>
    <source>
        <strain evidence="2 3">WILCCON 0055</strain>
    </source>
</reference>
<evidence type="ECO:0000313" key="2">
    <source>
        <dbReference type="EMBL" id="MEO5287061.1"/>
    </source>
</evidence>
<dbReference type="EMBL" id="JBCNVT010000002">
    <property type="protein sequence ID" value="MEO5287061.1"/>
    <property type="molecule type" value="Genomic_DNA"/>
</dbReference>
<organism evidence="2 3">
    <name type="scientific">Limosilactobacillus allomucosae</name>
    <dbReference type="NCBI Taxonomy" id="3142938"/>
    <lineage>
        <taxon>Bacteria</taxon>
        <taxon>Bacillati</taxon>
        <taxon>Bacillota</taxon>
        <taxon>Bacilli</taxon>
        <taxon>Lactobacillales</taxon>
        <taxon>Lactobacillaceae</taxon>
        <taxon>Limosilactobacillus</taxon>
    </lineage>
</organism>
<dbReference type="Proteomes" id="UP001456307">
    <property type="component" value="Unassembled WGS sequence"/>
</dbReference>
<evidence type="ECO:0000313" key="3">
    <source>
        <dbReference type="Proteomes" id="UP001456307"/>
    </source>
</evidence>
<gene>
    <name evidence="2" type="ORF">AAVZ08_10865</name>
</gene>
<name>A0ABV0I9A5_9LACO</name>